<name>A0A3R7NRM9_TRYRA</name>
<keyword evidence="1" id="KW-0472">Membrane</keyword>
<keyword evidence="2" id="KW-0418">Kinase</keyword>
<protein>
    <submittedName>
        <fullName evidence="2">Casein kinase 1 isoform 2</fullName>
        <ecNumber evidence="2">2.7.-.-</ecNumber>
    </submittedName>
</protein>
<sequence length="218" mass="25052">MRHQANDRCYERICDIKVQILPETLAEGYSKQFASRLEYTASLRLEETPRYSVCVQLLNDLLTARGETFDHQYSWLANVDLRLTEETNVGDATEGGALEELPSSTARRSHRPVSTNATQHQRITFKRYEGAWVGLMVGVGPKLYCVSCAGRTSSLAPVSLYWHCTLSFLLTSDKKEKGTKQCLYKRLELLALFVLLCFHIYIYTHTLLILFLYMCCWF</sequence>
<keyword evidence="1" id="KW-0812">Transmembrane</keyword>
<dbReference type="EC" id="2.7.-.-" evidence="2"/>
<dbReference type="RefSeq" id="XP_029239379.1">
    <property type="nucleotide sequence ID" value="XM_029380795.1"/>
</dbReference>
<keyword evidence="2" id="KW-0808">Transferase</keyword>
<accession>A0A3R7NRM9</accession>
<dbReference type="Gene3D" id="1.10.510.10">
    <property type="entry name" value="Transferase(Phosphotransferase) domain 1"/>
    <property type="match status" value="1"/>
</dbReference>
<dbReference type="Proteomes" id="UP000283634">
    <property type="component" value="Unassembled WGS sequence"/>
</dbReference>
<dbReference type="GO" id="GO:0016301">
    <property type="term" value="F:kinase activity"/>
    <property type="evidence" value="ECO:0007669"/>
    <property type="project" value="UniProtKB-KW"/>
</dbReference>
<reference evidence="2 3" key="1">
    <citation type="journal article" date="2018" name="BMC Genomics">
        <title>Genomic comparison of Trypanosoma conorhini and Trypanosoma rangeli to Trypanosoma cruzi strains of high and low virulence.</title>
        <authorList>
            <person name="Bradwell K.R."/>
            <person name="Koparde V.N."/>
            <person name="Matveyev A.V."/>
            <person name="Serrano M.G."/>
            <person name="Alves J.M."/>
            <person name="Parikh H."/>
            <person name="Huang B."/>
            <person name="Lee V."/>
            <person name="Espinosa-Alvarez O."/>
            <person name="Ortiz P.A."/>
            <person name="Costa-Martins A.G."/>
            <person name="Teixeira M.M."/>
            <person name="Buck G.A."/>
        </authorList>
    </citation>
    <scope>NUCLEOTIDE SEQUENCE [LARGE SCALE GENOMIC DNA]</scope>
    <source>
        <strain evidence="2 3">AM80</strain>
    </source>
</reference>
<dbReference type="GeneID" id="40327776"/>
<dbReference type="AlphaFoldDB" id="A0A3R7NRM9"/>
<evidence type="ECO:0000313" key="3">
    <source>
        <dbReference type="Proteomes" id="UP000283634"/>
    </source>
</evidence>
<evidence type="ECO:0000256" key="1">
    <source>
        <dbReference type="SAM" id="Phobius"/>
    </source>
</evidence>
<comment type="caution">
    <text evidence="2">The sequence shown here is derived from an EMBL/GenBank/DDBJ whole genome shotgun (WGS) entry which is preliminary data.</text>
</comment>
<gene>
    <name evidence="2" type="ORF">TraAM80_03843</name>
</gene>
<dbReference type="EMBL" id="MKGL01000104">
    <property type="protein sequence ID" value="RNF06647.1"/>
    <property type="molecule type" value="Genomic_DNA"/>
</dbReference>
<organism evidence="2 3">
    <name type="scientific">Trypanosoma rangeli</name>
    <dbReference type="NCBI Taxonomy" id="5698"/>
    <lineage>
        <taxon>Eukaryota</taxon>
        <taxon>Discoba</taxon>
        <taxon>Euglenozoa</taxon>
        <taxon>Kinetoplastea</taxon>
        <taxon>Metakinetoplastina</taxon>
        <taxon>Trypanosomatida</taxon>
        <taxon>Trypanosomatidae</taxon>
        <taxon>Trypanosoma</taxon>
        <taxon>Herpetosoma</taxon>
    </lineage>
</organism>
<proteinExistence type="predicted"/>
<evidence type="ECO:0000313" key="2">
    <source>
        <dbReference type="EMBL" id="RNF06647.1"/>
    </source>
</evidence>
<feature type="transmembrane region" description="Helical" evidence="1">
    <location>
        <begin position="189"/>
        <end position="214"/>
    </location>
</feature>
<dbReference type="OrthoDB" id="5800476at2759"/>
<keyword evidence="1" id="KW-1133">Transmembrane helix</keyword>
<keyword evidence="3" id="KW-1185">Reference proteome</keyword>